<evidence type="ECO:0008006" key="5">
    <source>
        <dbReference type="Google" id="ProtNLM"/>
    </source>
</evidence>
<dbReference type="Proteomes" id="UP000192578">
    <property type="component" value="Unassembled WGS sequence"/>
</dbReference>
<sequence length="82" mass="8835">MVCAKLLTFIAAIRTVQPSVTMVPLRNKTFPGHALKLVPLTLVIRLDDGGCAPTRSKPSRCRSRDGLSGSPRADELLVVQGH</sequence>
<name>A0A1W0X9W6_HYPEX</name>
<evidence type="ECO:0000256" key="2">
    <source>
        <dbReference type="SAM" id="SignalP"/>
    </source>
</evidence>
<evidence type="ECO:0000313" key="4">
    <source>
        <dbReference type="Proteomes" id="UP000192578"/>
    </source>
</evidence>
<accession>A0A1W0X9W6</accession>
<proteinExistence type="predicted"/>
<feature type="region of interest" description="Disordered" evidence="1">
    <location>
        <begin position="53"/>
        <end position="73"/>
    </location>
</feature>
<evidence type="ECO:0000256" key="1">
    <source>
        <dbReference type="SAM" id="MobiDB-lite"/>
    </source>
</evidence>
<keyword evidence="4" id="KW-1185">Reference proteome</keyword>
<reference evidence="4" key="1">
    <citation type="submission" date="2017-01" db="EMBL/GenBank/DDBJ databases">
        <title>Comparative genomics of anhydrobiosis in the tardigrade Hypsibius dujardini.</title>
        <authorList>
            <person name="Yoshida Y."/>
            <person name="Koutsovoulos G."/>
            <person name="Laetsch D."/>
            <person name="Stevens L."/>
            <person name="Kumar S."/>
            <person name="Horikawa D."/>
            <person name="Ishino K."/>
            <person name="Komine S."/>
            <person name="Tomita M."/>
            <person name="Blaxter M."/>
            <person name="Arakawa K."/>
        </authorList>
    </citation>
    <scope>NUCLEOTIDE SEQUENCE [LARGE SCALE GENOMIC DNA]</scope>
    <source>
        <strain evidence="4">Z151</strain>
    </source>
</reference>
<organism evidence="3 4">
    <name type="scientific">Hypsibius exemplaris</name>
    <name type="common">Freshwater tardigrade</name>
    <dbReference type="NCBI Taxonomy" id="2072580"/>
    <lineage>
        <taxon>Eukaryota</taxon>
        <taxon>Metazoa</taxon>
        <taxon>Ecdysozoa</taxon>
        <taxon>Tardigrada</taxon>
        <taxon>Eutardigrada</taxon>
        <taxon>Parachela</taxon>
        <taxon>Hypsibioidea</taxon>
        <taxon>Hypsibiidae</taxon>
        <taxon>Hypsibius</taxon>
    </lineage>
</organism>
<keyword evidence="2" id="KW-0732">Signal</keyword>
<comment type="caution">
    <text evidence="3">The sequence shown here is derived from an EMBL/GenBank/DDBJ whole genome shotgun (WGS) entry which is preliminary data.</text>
</comment>
<dbReference type="EMBL" id="MTYJ01000008">
    <property type="protein sequence ID" value="OQV24198.1"/>
    <property type="molecule type" value="Genomic_DNA"/>
</dbReference>
<protein>
    <recommendedName>
        <fullName evidence="5">Secreted protein</fullName>
    </recommendedName>
</protein>
<feature type="signal peptide" evidence="2">
    <location>
        <begin position="1"/>
        <end position="18"/>
    </location>
</feature>
<gene>
    <name evidence="3" type="ORF">BV898_02145</name>
</gene>
<dbReference type="AlphaFoldDB" id="A0A1W0X9W6"/>
<evidence type="ECO:0000313" key="3">
    <source>
        <dbReference type="EMBL" id="OQV24198.1"/>
    </source>
</evidence>
<feature type="chain" id="PRO_5012280495" description="Secreted protein" evidence="2">
    <location>
        <begin position="19"/>
        <end position="82"/>
    </location>
</feature>